<protein>
    <submittedName>
        <fullName evidence="1">Uncharacterized protein</fullName>
    </submittedName>
</protein>
<proteinExistence type="predicted"/>
<evidence type="ECO:0000313" key="1">
    <source>
        <dbReference type="EMBL" id="KAI5660022.1"/>
    </source>
</evidence>
<dbReference type="EMBL" id="CM044706">
    <property type="protein sequence ID" value="KAI5660022.1"/>
    <property type="molecule type" value="Genomic_DNA"/>
</dbReference>
<organism evidence="1 2">
    <name type="scientific">Catharanthus roseus</name>
    <name type="common">Madagascar periwinkle</name>
    <name type="synonym">Vinca rosea</name>
    <dbReference type="NCBI Taxonomy" id="4058"/>
    <lineage>
        <taxon>Eukaryota</taxon>
        <taxon>Viridiplantae</taxon>
        <taxon>Streptophyta</taxon>
        <taxon>Embryophyta</taxon>
        <taxon>Tracheophyta</taxon>
        <taxon>Spermatophyta</taxon>
        <taxon>Magnoliopsida</taxon>
        <taxon>eudicotyledons</taxon>
        <taxon>Gunneridae</taxon>
        <taxon>Pentapetalae</taxon>
        <taxon>asterids</taxon>
        <taxon>lamiids</taxon>
        <taxon>Gentianales</taxon>
        <taxon>Apocynaceae</taxon>
        <taxon>Rauvolfioideae</taxon>
        <taxon>Vinceae</taxon>
        <taxon>Catharanthinae</taxon>
        <taxon>Catharanthus</taxon>
    </lineage>
</organism>
<comment type="caution">
    <text evidence="1">The sequence shown here is derived from an EMBL/GenBank/DDBJ whole genome shotgun (WGS) entry which is preliminary data.</text>
</comment>
<name>A0ACC0AHU7_CATRO</name>
<reference evidence="2" key="1">
    <citation type="journal article" date="2023" name="Nat. Plants">
        <title>Single-cell RNA sequencing provides a high-resolution roadmap for understanding the multicellular compartmentation of specialized metabolism.</title>
        <authorList>
            <person name="Sun S."/>
            <person name="Shen X."/>
            <person name="Li Y."/>
            <person name="Li Y."/>
            <person name="Wang S."/>
            <person name="Li R."/>
            <person name="Zhang H."/>
            <person name="Shen G."/>
            <person name="Guo B."/>
            <person name="Wei J."/>
            <person name="Xu J."/>
            <person name="St-Pierre B."/>
            <person name="Chen S."/>
            <person name="Sun C."/>
        </authorList>
    </citation>
    <scope>NUCLEOTIDE SEQUENCE [LARGE SCALE GENOMIC DNA]</scope>
</reference>
<accession>A0ACC0AHU7</accession>
<keyword evidence="2" id="KW-1185">Reference proteome</keyword>
<gene>
    <name evidence="1" type="ORF">M9H77_28815</name>
</gene>
<sequence length="103" mass="11403">MPYNLAIFHRPVLDEERGKGEAGLEERAVQGRGDIASKQQSSPFRTDYNNLATLIENRRSIRAQVVSPVLEPAPSFVASAVTRSICGTTTKPILPSLSHWDFH</sequence>
<evidence type="ECO:0000313" key="2">
    <source>
        <dbReference type="Proteomes" id="UP001060085"/>
    </source>
</evidence>
<dbReference type="Proteomes" id="UP001060085">
    <property type="component" value="Linkage Group LG06"/>
</dbReference>